<dbReference type="EMBL" id="BAAACI010000005">
    <property type="protein sequence ID" value="GAA0771879.1"/>
    <property type="molecule type" value="Genomic_DNA"/>
</dbReference>
<gene>
    <name evidence="3" type="ORF">GCM10008908_17050</name>
</gene>
<dbReference type="Pfam" id="PF14478">
    <property type="entry name" value="DUF4430"/>
    <property type="match status" value="1"/>
</dbReference>
<dbReference type="PROSITE" id="PS51257">
    <property type="entry name" value="PROKAR_LIPOPROTEIN"/>
    <property type="match status" value="1"/>
</dbReference>
<feature type="region of interest" description="Disordered" evidence="1">
    <location>
        <begin position="202"/>
        <end position="243"/>
    </location>
</feature>
<sequence>MRKTWLKIIALLICIVFFITGCSKPNSKRNSNNDKDKQGITVSEKNILSEDGIVSEDIMSGISGVDKVFSFEGMDSSGIKYTWFYDGKKVQNPIEQKLKVEFSKENLDDIKIAANNATVGLEMKFDKMQLAAPVQLSIILTEKWDADKVLLCKYIDGKVQKMEDVKIENTNNGDKECTKLTFEVREADGTYYLLGGNTKKTSDKEVKSEENSQKEKSENSKEQASVKEKSDDKASVSPRDNSSQKYTCTISIECGTILNNRNDLNKNKADFVPSNGWILGSKTVEFTPGETVYDILGRVCKESNIQMEANFTPMYSSYYVEGINQLYEFDCGSLSGWMYRVNGWYPNYGCSKYEVNDGDNIEWKYTCDLGRDVGGYVGE</sequence>
<dbReference type="Gene3D" id="2.170.130.30">
    <property type="match status" value="1"/>
</dbReference>
<evidence type="ECO:0000256" key="1">
    <source>
        <dbReference type="SAM" id="MobiDB-lite"/>
    </source>
</evidence>
<protein>
    <recommendedName>
        <fullName evidence="2">Transcobalamin-like C-terminal domain-containing protein</fullName>
    </recommendedName>
</protein>
<comment type="caution">
    <text evidence="3">The sequence shown here is derived from an EMBL/GenBank/DDBJ whole genome shotgun (WGS) entry which is preliminary data.</text>
</comment>
<feature type="domain" description="Transcobalamin-like C-terminal" evidence="2">
    <location>
        <begin position="289"/>
        <end position="366"/>
    </location>
</feature>
<name>A0ABP3W1L7_CLOSU</name>
<dbReference type="InterPro" id="IPR027954">
    <property type="entry name" value="Transcobalamin-like_C"/>
</dbReference>
<accession>A0ABP3W1L7</accession>
<proteinExistence type="predicted"/>
<evidence type="ECO:0000259" key="2">
    <source>
        <dbReference type="Pfam" id="PF14478"/>
    </source>
</evidence>
<organism evidence="3 4">
    <name type="scientific">Clostridium subterminale</name>
    <dbReference type="NCBI Taxonomy" id="1550"/>
    <lineage>
        <taxon>Bacteria</taxon>
        <taxon>Bacillati</taxon>
        <taxon>Bacillota</taxon>
        <taxon>Clostridia</taxon>
        <taxon>Eubacteriales</taxon>
        <taxon>Clostridiaceae</taxon>
        <taxon>Clostridium</taxon>
    </lineage>
</organism>
<dbReference type="RefSeq" id="WP_343825545.1">
    <property type="nucleotide sequence ID" value="NZ_BAAACI010000005.1"/>
</dbReference>
<evidence type="ECO:0000313" key="3">
    <source>
        <dbReference type="EMBL" id="GAA0771879.1"/>
    </source>
</evidence>
<keyword evidence="4" id="KW-1185">Reference proteome</keyword>
<dbReference type="Proteomes" id="UP001501047">
    <property type="component" value="Unassembled WGS sequence"/>
</dbReference>
<evidence type="ECO:0000313" key="4">
    <source>
        <dbReference type="Proteomes" id="UP001501047"/>
    </source>
</evidence>
<reference evidence="4" key="1">
    <citation type="journal article" date="2019" name="Int. J. Syst. Evol. Microbiol.">
        <title>The Global Catalogue of Microorganisms (GCM) 10K type strain sequencing project: providing services to taxonomists for standard genome sequencing and annotation.</title>
        <authorList>
            <consortium name="The Broad Institute Genomics Platform"/>
            <consortium name="The Broad Institute Genome Sequencing Center for Infectious Disease"/>
            <person name="Wu L."/>
            <person name="Ma J."/>
        </authorList>
    </citation>
    <scope>NUCLEOTIDE SEQUENCE [LARGE SCALE GENOMIC DNA]</scope>
    <source>
        <strain evidence="4">JCM 1417</strain>
    </source>
</reference>
<feature type="compositionally biased region" description="Basic and acidic residues" evidence="1">
    <location>
        <begin position="202"/>
        <end position="234"/>
    </location>
</feature>